<dbReference type="Proteomes" id="UP001147733">
    <property type="component" value="Unassembled WGS sequence"/>
</dbReference>
<evidence type="ECO:0000313" key="1">
    <source>
        <dbReference type="EMBL" id="KAJ5231952.1"/>
    </source>
</evidence>
<dbReference type="GO" id="GO:0016740">
    <property type="term" value="F:transferase activity"/>
    <property type="evidence" value="ECO:0007669"/>
    <property type="project" value="UniProtKB-KW"/>
</dbReference>
<dbReference type="AlphaFoldDB" id="A0A9W9TMP4"/>
<dbReference type="EMBL" id="JAPQKT010000005">
    <property type="protein sequence ID" value="KAJ5231952.1"/>
    <property type="molecule type" value="Genomic_DNA"/>
</dbReference>
<dbReference type="RefSeq" id="XP_056500696.1">
    <property type="nucleotide sequence ID" value="XM_056645458.1"/>
</dbReference>
<dbReference type="GeneID" id="81384625"/>
<reference evidence="1" key="1">
    <citation type="submission" date="2022-11" db="EMBL/GenBank/DDBJ databases">
        <authorList>
            <person name="Petersen C."/>
        </authorList>
    </citation>
    <scope>NUCLEOTIDE SEQUENCE</scope>
    <source>
        <strain evidence="1">IBT 23319</strain>
    </source>
</reference>
<keyword evidence="1" id="KW-0808">Transferase</keyword>
<dbReference type="GO" id="GO:0016787">
    <property type="term" value="F:hydrolase activity"/>
    <property type="evidence" value="ECO:0007669"/>
    <property type="project" value="UniProtKB-KW"/>
</dbReference>
<keyword evidence="1" id="KW-0378">Hydrolase</keyword>
<accession>A0A9W9TMP4</accession>
<name>A0A9W9TMP4_PENCI</name>
<evidence type="ECO:0000313" key="2">
    <source>
        <dbReference type="Proteomes" id="UP001147733"/>
    </source>
</evidence>
<sequence length="88" mass="10169">MDDGLLSRWPFDPTFERCMDRTVVSAINERINYKKAIRYAVSDEDTHFLMIEDALQMNVASAISTDIYNIDLEKSITVYSVDSLKKED</sequence>
<reference evidence="1" key="2">
    <citation type="journal article" date="2023" name="IMA Fungus">
        <title>Comparative genomic study of the Penicillium genus elucidates a diverse pangenome and 15 lateral gene transfer events.</title>
        <authorList>
            <person name="Petersen C."/>
            <person name="Sorensen T."/>
            <person name="Nielsen M.R."/>
            <person name="Sondergaard T.E."/>
            <person name="Sorensen J.L."/>
            <person name="Fitzpatrick D.A."/>
            <person name="Frisvad J.C."/>
            <person name="Nielsen K.L."/>
        </authorList>
    </citation>
    <scope>NUCLEOTIDE SEQUENCE</scope>
    <source>
        <strain evidence="1">IBT 23319</strain>
    </source>
</reference>
<organism evidence="1 2">
    <name type="scientific">Penicillium citrinum</name>
    <dbReference type="NCBI Taxonomy" id="5077"/>
    <lineage>
        <taxon>Eukaryota</taxon>
        <taxon>Fungi</taxon>
        <taxon>Dikarya</taxon>
        <taxon>Ascomycota</taxon>
        <taxon>Pezizomycotina</taxon>
        <taxon>Eurotiomycetes</taxon>
        <taxon>Eurotiomycetidae</taxon>
        <taxon>Eurotiales</taxon>
        <taxon>Aspergillaceae</taxon>
        <taxon>Penicillium</taxon>
    </lineage>
</organism>
<proteinExistence type="predicted"/>
<keyword evidence="2" id="KW-1185">Reference proteome</keyword>
<dbReference type="OrthoDB" id="329835at2759"/>
<comment type="caution">
    <text evidence="1">The sequence shown here is derived from an EMBL/GenBank/DDBJ whole genome shotgun (WGS) entry which is preliminary data.</text>
</comment>
<protein>
    <submittedName>
        <fullName evidence="1">Acyl transferase/acyl hydrolase/lysophospholipase</fullName>
    </submittedName>
</protein>
<gene>
    <name evidence="1" type="ORF">N7469_006540</name>
</gene>